<dbReference type="PANTHER" id="PTHR23106:SF24">
    <property type="entry name" value="ANGIOGENIC FACTOR WITH G PATCH AND FHA DOMAINS 1"/>
    <property type="match status" value="1"/>
</dbReference>
<accession>A0A7R9CSC8</accession>
<feature type="domain" description="FHA" evidence="2">
    <location>
        <begin position="304"/>
        <end position="355"/>
    </location>
</feature>
<dbReference type="PANTHER" id="PTHR23106">
    <property type="entry name" value="ANGIOGENIC FACTOR WITH G PATCH AND FHA DOMAINS 1"/>
    <property type="match status" value="1"/>
</dbReference>
<dbReference type="SMART" id="SM00443">
    <property type="entry name" value="G_patch"/>
    <property type="match status" value="1"/>
</dbReference>
<dbReference type="AlphaFoldDB" id="A0A7R9CSC8"/>
<feature type="compositionally biased region" description="Basic and acidic residues" evidence="1">
    <location>
        <begin position="211"/>
        <end position="233"/>
    </location>
</feature>
<dbReference type="InterPro" id="IPR053027">
    <property type="entry name" value="AGGF1"/>
</dbReference>
<dbReference type="GO" id="GO:0003676">
    <property type="term" value="F:nucleic acid binding"/>
    <property type="evidence" value="ECO:0007669"/>
    <property type="project" value="InterPro"/>
</dbReference>
<evidence type="ECO:0000313" key="4">
    <source>
        <dbReference type="EMBL" id="CAD7400052.1"/>
    </source>
</evidence>
<organism evidence="4">
    <name type="scientific">Timema poppense</name>
    <name type="common">Walking stick</name>
    <dbReference type="NCBI Taxonomy" id="170557"/>
    <lineage>
        <taxon>Eukaryota</taxon>
        <taxon>Metazoa</taxon>
        <taxon>Ecdysozoa</taxon>
        <taxon>Arthropoda</taxon>
        <taxon>Hexapoda</taxon>
        <taxon>Insecta</taxon>
        <taxon>Pterygota</taxon>
        <taxon>Neoptera</taxon>
        <taxon>Polyneoptera</taxon>
        <taxon>Phasmatodea</taxon>
        <taxon>Timematodea</taxon>
        <taxon>Timematoidea</taxon>
        <taxon>Timematidae</taxon>
        <taxon>Timema</taxon>
    </lineage>
</organism>
<dbReference type="InterPro" id="IPR041591">
    <property type="entry name" value="OCRE"/>
</dbReference>
<dbReference type="SUPFAM" id="SSF49879">
    <property type="entry name" value="SMAD/FHA domain"/>
    <property type="match status" value="1"/>
</dbReference>
<proteinExistence type="predicted"/>
<dbReference type="Pfam" id="PF01585">
    <property type="entry name" value="G-patch"/>
    <property type="match status" value="1"/>
</dbReference>
<feature type="region of interest" description="Disordered" evidence="1">
    <location>
        <begin position="150"/>
        <end position="259"/>
    </location>
</feature>
<dbReference type="Pfam" id="PF00498">
    <property type="entry name" value="FHA"/>
    <property type="match status" value="1"/>
</dbReference>
<dbReference type="CDD" id="cd22686">
    <property type="entry name" value="FHA_AGGF1"/>
    <property type="match status" value="1"/>
</dbReference>
<dbReference type="Gene3D" id="2.60.200.20">
    <property type="match status" value="1"/>
</dbReference>
<dbReference type="InterPro" id="IPR000467">
    <property type="entry name" value="G_patch_dom"/>
</dbReference>
<evidence type="ECO:0000256" key="1">
    <source>
        <dbReference type="SAM" id="MobiDB-lite"/>
    </source>
</evidence>
<dbReference type="SMART" id="SM00240">
    <property type="entry name" value="FHA"/>
    <property type="match status" value="1"/>
</dbReference>
<sequence length="586" mass="65663">MRPVVKTTVWIGYVRSAMLWTYPLSTGRKLKTKQPTECHDASTQTENLEPPPESLDVSKSESLWNVGQTGHEVSNQSLAEQVKQVAENAQQQTGFVYEETSGMYYDYNTGYYYNAELGLYYDGNSGSYYYYDDKSKTFQFHSQAKVAVQPSWRQPAETPKSQHVDETSNLQRLSQSTTPQPLEGNPNSQDLDPNLVSISPQKVIKRKGKIQKTEERKRVKKKEEGGEDEKLSEAESMEEGECSDSSGDESETSSLQELSENVETVITEQEVAEAWPPCMRIIVEETGLDNLKVGSLSIVTCTGGTLGREKEHAVHIPDINISKHHAKFTFDEAQGKYFIVDFGSRNGTYLNGDRLSVALRESDPHEVSHGSILQLGSTKLLCHIHMGRETCKQCEPGLVQGTKEVTADKFSASRGKQFKKELKRLRRKFGLESSEPDMTAINKPEYEDRAQIRRNTVGSTDHNEKTQVASLEESIQPQNKGFKMLAKMGWTEGQALGKEGDGLREPVALEQVQSNLAPRLCHRFGATLFLYAPEIFWSSHTVERKWILCVLVTALRSGQLGAAIWAPPTRRSQLGVRELGARITGR</sequence>
<feature type="compositionally biased region" description="Polar residues" evidence="1">
    <location>
        <begin position="167"/>
        <end position="200"/>
    </location>
</feature>
<feature type="compositionally biased region" description="Acidic residues" evidence="1">
    <location>
        <begin position="235"/>
        <end position="251"/>
    </location>
</feature>
<evidence type="ECO:0008006" key="5">
    <source>
        <dbReference type="Google" id="ProtNLM"/>
    </source>
</evidence>
<dbReference type="PROSITE" id="PS50174">
    <property type="entry name" value="G_PATCH"/>
    <property type="match status" value="1"/>
</dbReference>
<name>A0A7R9CSC8_TIMPO</name>
<reference evidence="4" key="1">
    <citation type="submission" date="2020-11" db="EMBL/GenBank/DDBJ databases">
        <authorList>
            <person name="Tran Van P."/>
        </authorList>
    </citation>
    <scope>NUCLEOTIDE SEQUENCE</scope>
</reference>
<evidence type="ECO:0000259" key="2">
    <source>
        <dbReference type="PROSITE" id="PS50006"/>
    </source>
</evidence>
<gene>
    <name evidence="4" type="ORF">TPSB3V08_LOCUS2443</name>
</gene>
<feature type="region of interest" description="Disordered" evidence="1">
    <location>
        <begin position="31"/>
        <end position="58"/>
    </location>
</feature>
<dbReference type="EMBL" id="OD000967">
    <property type="protein sequence ID" value="CAD7400052.1"/>
    <property type="molecule type" value="Genomic_DNA"/>
</dbReference>
<dbReference type="InterPro" id="IPR000253">
    <property type="entry name" value="FHA_dom"/>
</dbReference>
<evidence type="ECO:0000259" key="3">
    <source>
        <dbReference type="PROSITE" id="PS50174"/>
    </source>
</evidence>
<dbReference type="Pfam" id="PF17780">
    <property type="entry name" value="OCRE"/>
    <property type="match status" value="1"/>
</dbReference>
<feature type="domain" description="G-patch" evidence="3">
    <location>
        <begin position="477"/>
        <end position="510"/>
    </location>
</feature>
<dbReference type="InterPro" id="IPR008984">
    <property type="entry name" value="SMAD_FHA_dom_sf"/>
</dbReference>
<protein>
    <recommendedName>
        <fullName evidence="5">Angiogenic factor with G patch and FHA domains 1</fullName>
    </recommendedName>
</protein>
<dbReference type="PROSITE" id="PS50006">
    <property type="entry name" value="FHA_DOMAIN"/>
    <property type="match status" value="1"/>
</dbReference>